<reference evidence="3 4" key="1">
    <citation type="submission" date="2016-03" db="EMBL/GenBank/DDBJ databases">
        <title>Complete genome sequence of Pedobacter cryoconitis PAMC 27485.</title>
        <authorList>
            <person name="Lee J."/>
            <person name="Kim O.-S."/>
        </authorList>
    </citation>
    <scope>NUCLEOTIDE SEQUENCE [LARGE SCALE GENOMIC DNA]</scope>
    <source>
        <strain evidence="3 4">PAMC 27485</strain>
    </source>
</reference>
<dbReference type="RefSeq" id="WP_068405897.1">
    <property type="nucleotide sequence ID" value="NZ_CP014504.1"/>
</dbReference>
<proteinExistence type="predicted"/>
<evidence type="ECO:0000313" key="4">
    <source>
        <dbReference type="Proteomes" id="UP000071561"/>
    </source>
</evidence>
<organism evidence="3 4">
    <name type="scientific">Pedobacter cryoconitis</name>
    <dbReference type="NCBI Taxonomy" id="188932"/>
    <lineage>
        <taxon>Bacteria</taxon>
        <taxon>Pseudomonadati</taxon>
        <taxon>Bacteroidota</taxon>
        <taxon>Sphingobacteriia</taxon>
        <taxon>Sphingobacteriales</taxon>
        <taxon>Sphingobacteriaceae</taxon>
        <taxon>Pedobacter</taxon>
    </lineage>
</organism>
<protein>
    <recommendedName>
        <fullName evidence="2">Outer membrane protein beta-barrel domain-containing protein</fullName>
    </recommendedName>
</protein>
<feature type="signal peptide" evidence="1">
    <location>
        <begin position="1"/>
        <end position="19"/>
    </location>
</feature>
<feature type="domain" description="Outer membrane protein beta-barrel" evidence="2">
    <location>
        <begin position="19"/>
        <end position="165"/>
    </location>
</feature>
<dbReference type="InterPro" id="IPR025665">
    <property type="entry name" value="Beta-barrel_OMP_2"/>
</dbReference>
<sequence length="188" mass="19827" precursor="true">MKKLVLAAGLLVSVQLVKAQDIQLIPKAGLSFSRQSISNMDGEKSKAGFTAGLGVNVGLKNSAFSIQPELNYVSAGTKIKNDNNKYNLNYLELPILVKYSFGPVYINAGPSIGLAVGGMNKMETFYQAKVQKLNFGVQMGGGLAIPVGNGTVLVDARYALGLTDVSKGPATVKNRGFIATVGYAIPLK</sequence>
<evidence type="ECO:0000313" key="3">
    <source>
        <dbReference type="EMBL" id="AMQ01552.1"/>
    </source>
</evidence>
<dbReference type="PATRIC" id="fig|188932.3.peg.4900"/>
<evidence type="ECO:0000256" key="1">
    <source>
        <dbReference type="SAM" id="SignalP"/>
    </source>
</evidence>
<accession>A0A127VJV4</accession>
<keyword evidence="4" id="KW-1185">Reference proteome</keyword>
<dbReference type="EMBL" id="CP014504">
    <property type="protein sequence ID" value="AMQ01552.1"/>
    <property type="molecule type" value="Genomic_DNA"/>
</dbReference>
<feature type="chain" id="PRO_5007280744" description="Outer membrane protein beta-barrel domain-containing protein" evidence="1">
    <location>
        <begin position="20"/>
        <end position="188"/>
    </location>
</feature>
<dbReference type="Proteomes" id="UP000071561">
    <property type="component" value="Chromosome"/>
</dbReference>
<dbReference type="OrthoDB" id="1150878at2"/>
<gene>
    <name evidence="3" type="ORF">AY601_4723</name>
</gene>
<keyword evidence="1" id="KW-0732">Signal</keyword>
<name>A0A127VJV4_9SPHI</name>
<dbReference type="AlphaFoldDB" id="A0A127VJV4"/>
<dbReference type="Pfam" id="PF13568">
    <property type="entry name" value="OMP_b-brl_2"/>
    <property type="match status" value="1"/>
</dbReference>
<dbReference type="KEGG" id="pcm:AY601_4723"/>
<evidence type="ECO:0000259" key="2">
    <source>
        <dbReference type="Pfam" id="PF13568"/>
    </source>
</evidence>